<evidence type="ECO:0000313" key="1">
    <source>
        <dbReference type="EMBL" id="GBP71598.1"/>
    </source>
</evidence>
<protein>
    <submittedName>
        <fullName evidence="1">Uncharacterized protein</fullName>
    </submittedName>
</protein>
<name>A0A4C1Y6S2_EUMVA</name>
<dbReference type="Proteomes" id="UP000299102">
    <property type="component" value="Unassembled WGS sequence"/>
</dbReference>
<keyword evidence="2" id="KW-1185">Reference proteome</keyword>
<reference evidence="1 2" key="1">
    <citation type="journal article" date="2019" name="Commun. Biol.">
        <title>The bagworm genome reveals a unique fibroin gene that provides high tensile strength.</title>
        <authorList>
            <person name="Kono N."/>
            <person name="Nakamura H."/>
            <person name="Ohtoshi R."/>
            <person name="Tomita M."/>
            <person name="Numata K."/>
            <person name="Arakawa K."/>
        </authorList>
    </citation>
    <scope>NUCLEOTIDE SEQUENCE [LARGE SCALE GENOMIC DNA]</scope>
</reference>
<organism evidence="1 2">
    <name type="scientific">Eumeta variegata</name>
    <name type="common">Bagworm moth</name>
    <name type="synonym">Eumeta japonica</name>
    <dbReference type="NCBI Taxonomy" id="151549"/>
    <lineage>
        <taxon>Eukaryota</taxon>
        <taxon>Metazoa</taxon>
        <taxon>Ecdysozoa</taxon>
        <taxon>Arthropoda</taxon>
        <taxon>Hexapoda</taxon>
        <taxon>Insecta</taxon>
        <taxon>Pterygota</taxon>
        <taxon>Neoptera</taxon>
        <taxon>Endopterygota</taxon>
        <taxon>Lepidoptera</taxon>
        <taxon>Glossata</taxon>
        <taxon>Ditrysia</taxon>
        <taxon>Tineoidea</taxon>
        <taxon>Psychidae</taxon>
        <taxon>Oiketicinae</taxon>
        <taxon>Eumeta</taxon>
    </lineage>
</organism>
<gene>
    <name evidence="1" type="ORF">EVAR_10811_1</name>
</gene>
<dbReference type="EMBL" id="BGZK01001114">
    <property type="protein sequence ID" value="GBP71598.1"/>
    <property type="molecule type" value="Genomic_DNA"/>
</dbReference>
<evidence type="ECO:0000313" key="2">
    <source>
        <dbReference type="Proteomes" id="UP000299102"/>
    </source>
</evidence>
<accession>A0A4C1Y6S2</accession>
<dbReference type="OrthoDB" id="1293503at2759"/>
<proteinExistence type="predicted"/>
<dbReference type="AlphaFoldDB" id="A0A4C1Y6S2"/>
<comment type="caution">
    <text evidence="1">The sequence shown here is derived from an EMBL/GenBank/DDBJ whole genome shotgun (WGS) entry which is preliminary data.</text>
</comment>
<sequence length="183" mass="21334">MRLLHSMCGVSRNDRCRNSDVGERCGLKEDVVTGVERGMLRWFGHLERRNEMKSVERMCVAERSARGALENPMHTILWYIKKEPNVKRPKPTSLREKVDGMQFWQRALPQNPILEFDLEAKIIDSAKIDRWRCELRRVATKDHVAGSILLTNSLTKRTDQILNDCIDIARTSELRSRRRFSSP</sequence>